<evidence type="ECO:0000256" key="2">
    <source>
        <dbReference type="ARBA" id="ARBA00022801"/>
    </source>
</evidence>
<evidence type="ECO:0000313" key="6">
    <source>
        <dbReference type="EMBL" id="KAK4040948.1"/>
    </source>
</evidence>
<dbReference type="GO" id="GO:0004553">
    <property type="term" value="F:hydrolase activity, hydrolyzing O-glycosyl compounds"/>
    <property type="evidence" value="ECO:0007669"/>
    <property type="project" value="InterPro"/>
</dbReference>
<dbReference type="AlphaFoldDB" id="A0AAN6PIW9"/>
<keyword evidence="3 5" id="KW-0326">Glycosidase</keyword>
<protein>
    <submittedName>
        <fullName evidence="6">Arabinanase/levansucrase/invertase</fullName>
    </submittedName>
</protein>
<proteinExistence type="inferred from homology"/>
<dbReference type="SUPFAM" id="SSF75005">
    <property type="entry name" value="Arabinanase/levansucrase/invertase"/>
    <property type="match status" value="1"/>
</dbReference>
<dbReference type="PANTHER" id="PTHR42812">
    <property type="entry name" value="BETA-XYLOSIDASE"/>
    <property type="match status" value="1"/>
</dbReference>
<keyword evidence="2 5" id="KW-0378">Hydrolase</keyword>
<evidence type="ECO:0000313" key="7">
    <source>
        <dbReference type="Proteomes" id="UP001303115"/>
    </source>
</evidence>
<dbReference type="Pfam" id="PF04616">
    <property type="entry name" value="Glyco_hydro_43"/>
    <property type="match status" value="1"/>
</dbReference>
<reference evidence="7" key="1">
    <citation type="journal article" date="2023" name="Mol. Phylogenet. Evol.">
        <title>Genome-scale phylogeny and comparative genomics of the fungal order Sordariales.</title>
        <authorList>
            <person name="Hensen N."/>
            <person name="Bonometti L."/>
            <person name="Westerberg I."/>
            <person name="Brannstrom I.O."/>
            <person name="Guillou S."/>
            <person name="Cros-Aarteil S."/>
            <person name="Calhoun S."/>
            <person name="Haridas S."/>
            <person name="Kuo A."/>
            <person name="Mondo S."/>
            <person name="Pangilinan J."/>
            <person name="Riley R."/>
            <person name="LaButti K."/>
            <person name="Andreopoulos B."/>
            <person name="Lipzen A."/>
            <person name="Chen C."/>
            <person name="Yan M."/>
            <person name="Daum C."/>
            <person name="Ng V."/>
            <person name="Clum A."/>
            <person name="Steindorff A."/>
            <person name="Ohm R.A."/>
            <person name="Martin F."/>
            <person name="Silar P."/>
            <person name="Natvig D.O."/>
            <person name="Lalanne C."/>
            <person name="Gautier V."/>
            <person name="Ament-Velasquez S.L."/>
            <person name="Kruys A."/>
            <person name="Hutchinson M.I."/>
            <person name="Powell A.J."/>
            <person name="Barry K."/>
            <person name="Miller A.N."/>
            <person name="Grigoriev I.V."/>
            <person name="Debuchy R."/>
            <person name="Gladieux P."/>
            <person name="Hiltunen Thoren M."/>
            <person name="Johannesson H."/>
        </authorList>
    </citation>
    <scope>NUCLEOTIDE SEQUENCE [LARGE SCALE GENOMIC DNA]</scope>
    <source>
        <strain evidence="7">CBS 284.82</strain>
    </source>
</reference>
<dbReference type="CDD" id="cd08999">
    <property type="entry name" value="GH43_ABN-like"/>
    <property type="match status" value="1"/>
</dbReference>
<dbReference type="Proteomes" id="UP001303115">
    <property type="component" value="Unassembled WGS sequence"/>
</dbReference>
<sequence length="325" mass="34305">MLPLLLLLPLAHAAPRPALDNISFPDPSLTFDPHTRAWYAFATEANTHHVQAATSPTVHGPWSFLPSVDLLPSPGAWVNSTSPRVWAPDVQYLSETNSFVLYYSALSAHSRFHCVGAATSPNITGPFTPLSKPLICPIAEGGAIDAAGYVDEADGSRWIVYKVDGSALGPGGPCGNGEPPGEPTPLRLQRVDVGDGVTLVGEAVTILDRDPEVDGPLVEAPSLVRLRDGDAVRALGGGFVLFYSSHCFNSAEYDVKYAVAEGIDGPYERRGQLLGREAGSFGLERPGGATGVPGGGGLVLHAECEAGRCMYEADYVVEDGEIRIT</sequence>
<accession>A0AAN6PIW9</accession>
<dbReference type="InterPro" id="IPR051795">
    <property type="entry name" value="Glycosyl_Hydrlase_43"/>
</dbReference>
<comment type="caution">
    <text evidence="6">The sequence shown here is derived from an EMBL/GenBank/DDBJ whole genome shotgun (WGS) entry which is preliminary data.</text>
</comment>
<organism evidence="6 7">
    <name type="scientific">Parachaetomium inaequale</name>
    <dbReference type="NCBI Taxonomy" id="2588326"/>
    <lineage>
        <taxon>Eukaryota</taxon>
        <taxon>Fungi</taxon>
        <taxon>Dikarya</taxon>
        <taxon>Ascomycota</taxon>
        <taxon>Pezizomycotina</taxon>
        <taxon>Sordariomycetes</taxon>
        <taxon>Sordariomycetidae</taxon>
        <taxon>Sordariales</taxon>
        <taxon>Chaetomiaceae</taxon>
        <taxon>Parachaetomium</taxon>
    </lineage>
</organism>
<evidence type="ECO:0000256" key="5">
    <source>
        <dbReference type="RuleBase" id="RU361187"/>
    </source>
</evidence>
<gene>
    <name evidence="6" type="ORF">C8A01DRAFT_15253</name>
</gene>
<evidence type="ECO:0000256" key="1">
    <source>
        <dbReference type="ARBA" id="ARBA00009865"/>
    </source>
</evidence>
<name>A0AAN6PIW9_9PEZI</name>
<dbReference type="InterPro" id="IPR006710">
    <property type="entry name" value="Glyco_hydro_43"/>
</dbReference>
<keyword evidence="7" id="KW-1185">Reference proteome</keyword>
<dbReference type="GO" id="GO:0005975">
    <property type="term" value="P:carbohydrate metabolic process"/>
    <property type="evidence" value="ECO:0007669"/>
    <property type="project" value="InterPro"/>
</dbReference>
<evidence type="ECO:0000256" key="4">
    <source>
        <dbReference type="PIRSR" id="PIRSR606710-2"/>
    </source>
</evidence>
<feature type="site" description="Important for catalytic activity, responsible for pKa modulation of the active site Glu and correct orientation of both the proton donor and substrate" evidence="4">
    <location>
        <position position="145"/>
    </location>
</feature>
<dbReference type="InterPro" id="IPR023296">
    <property type="entry name" value="Glyco_hydro_beta-prop_sf"/>
</dbReference>
<comment type="similarity">
    <text evidence="1 5">Belongs to the glycosyl hydrolase 43 family.</text>
</comment>
<dbReference type="PANTHER" id="PTHR42812:SF5">
    <property type="entry name" value="ENDO-ARABINASE"/>
    <property type="match status" value="1"/>
</dbReference>
<evidence type="ECO:0000256" key="3">
    <source>
        <dbReference type="ARBA" id="ARBA00023295"/>
    </source>
</evidence>
<dbReference type="Gene3D" id="2.115.10.20">
    <property type="entry name" value="Glycosyl hydrolase domain, family 43"/>
    <property type="match status" value="1"/>
</dbReference>
<dbReference type="EMBL" id="MU854366">
    <property type="protein sequence ID" value="KAK4040948.1"/>
    <property type="molecule type" value="Genomic_DNA"/>
</dbReference>